<feature type="transmembrane region" description="Helical" evidence="1">
    <location>
        <begin position="222"/>
        <end position="238"/>
    </location>
</feature>
<dbReference type="AlphaFoldDB" id="A0A495PJ59"/>
<evidence type="ECO:0000256" key="1">
    <source>
        <dbReference type="SAM" id="Phobius"/>
    </source>
</evidence>
<keyword evidence="1" id="KW-0472">Membrane</keyword>
<sequence>MSDRVVILTFKVLVIPMQLRFICATGIFFLLVANTYAFVANIFWLNIVSHIGYFIFAFLLFFHRSKAYNFNFYLFLSLTVISYSLELFNTFWVFSEIAILLQALSYLPLSLEATRHFKIKNLSYFMILYLISIIGLNAYLLLLHINEMKTYISGDVTTIIYTFYYLNLGALGVTAMVYYLNSFSKKAMFFISLAISIIFANVLRDMGVFYFKDISVEITESIIRMSSALFLVLFFITSEKSLKLDNFT</sequence>
<gene>
    <name evidence="2" type="ORF">BC962_2538</name>
</gene>
<feature type="transmembrane region" description="Helical" evidence="1">
    <location>
        <begin position="91"/>
        <end position="109"/>
    </location>
</feature>
<name>A0A495PJ59_9FLAO</name>
<feature type="transmembrane region" description="Helical" evidence="1">
    <location>
        <begin position="12"/>
        <end position="32"/>
    </location>
</feature>
<feature type="transmembrane region" description="Helical" evidence="1">
    <location>
        <begin position="162"/>
        <end position="180"/>
    </location>
</feature>
<proteinExistence type="predicted"/>
<dbReference type="RefSeq" id="WP_121346352.1">
    <property type="nucleotide sequence ID" value="NZ_RBLG01000003.1"/>
</dbReference>
<reference evidence="2 3" key="1">
    <citation type="submission" date="2018-10" db="EMBL/GenBank/DDBJ databases">
        <title>Genomic Encyclopedia of Archaeal and Bacterial Type Strains, Phase II (KMG-II): from individual species to whole genera.</title>
        <authorList>
            <person name="Goeker M."/>
        </authorList>
    </citation>
    <scope>NUCLEOTIDE SEQUENCE [LARGE SCALE GENOMIC DNA]</scope>
    <source>
        <strain evidence="2 3">DSM 19839</strain>
    </source>
</reference>
<evidence type="ECO:0000313" key="3">
    <source>
        <dbReference type="Proteomes" id="UP000276282"/>
    </source>
</evidence>
<comment type="caution">
    <text evidence="2">The sequence shown here is derived from an EMBL/GenBank/DDBJ whole genome shotgun (WGS) entry which is preliminary data.</text>
</comment>
<feature type="transmembrane region" description="Helical" evidence="1">
    <location>
        <begin position="38"/>
        <end position="61"/>
    </location>
</feature>
<accession>A0A495PJ59</accession>
<feature type="transmembrane region" description="Helical" evidence="1">
    <location>
        <begin position="68"/>
        <end position="85"/>
    </location>
</feature>
<feature type="transmembrane region" description="Helical" evidence="1">
    <location>
        <begin position="187"/>
        <end position="210"/>
    </location>
</feature>
<dbReference type="OrthoDB" id="1454605at2"/>
<evidence type="ECO:0000313" key="2">
    <source>
        <dbReference type="EMBL" id="RKS50764.1"/>
    </source>
</evidence>
<protein>
    <submittedName>
        <fullName evidence="2">Uncharacterized protein</fullName>
    </submittedName>
</protein>
<keyword evidence="1" id="KW-0812">Transmembrane</keyword>
<dbReference type="EMBL" id="RBLG01000003">
    <property type="protein sequence ID" value="RKS50764.1"/>
    <property type="molecule type" value="Genomic_DNA"/>
</dbReference>
<feature type="transmembrane region" description="Helical" evidence="1">
    <location>
        <begin position="121"/>
        <end position="142"/>
    </location>
</feature>
<organism evidence="2 3">
    <name type="scientific">Gillisia mitskevichiae</name>
    <dbReference type="NCBI Taxonomy" id="270921"/>
    <lineage>
        <taxon>Bacteria</taxon>
        <taxon>Pseudomonadati</taxon>
        <taxon>Bacteroidota</taxon>
        <taxon>Flavobacteriia</taxon>
        <taxon>Flavobacteriales</taxon>
        <taxon>Flavobacteriaceae</taxon>
        <taxon>Gillisia</taxon>
    </lineage>
</organism>
<keyword evidence="1" id="KW-1133">Transmembrane helix</keyword>
<keyword evidence="3" id="KW-1185">Reference proteome</keyword>
<dbReference type="Proteomes" id="UP000276282">
    <property type="component" value="Unassembled WGS sequence"/>
</dbReference>